<dbReference type="RefSeq" id="WP_379139311.1">
    <property type="nucleotide sequence ID" value="NZ_JBHUEN010000003.1"/>
</dbReference>
<keyword evidence="7" id="KW-1185">Reference proteome</keyword>
<dbReference type="EMBL" id="JBHUEN010000003">
    <property type="protein sequence ID" value="MFD1880171.1"/>
    <property type="molecule type" value="Genomic_DNA"/>
</dbReference>
<dbReference type="InterPro" id="IPR017937">
    <property type="entry name" value="Thioredoxin_CS"/>
</dbReference>
<dbReference type="PANTHER" id="PTHR42852">
    <property type="entry name" value="THIOL:DISULFIDE INTERCHANGE PROTEIN DSBE"/>
    <property type="match status" value="1"/>
</dbReference>
<protein>
    <submittedName>
        <fullName evidence="6">TlpA family protein disulfide reductase</fullName>
    </submittedName>
</protein>
<evidence type="ECO:0000256" key="4">
    <source>
        <dbReference type="SAM" id="SignalP"/>
    </source>
</evidence>
<evidence type="ECO:0000256" key="2">
    <source>
        <dbReference type="ARBA" id="ARBA00022748"/>
    </source>
</evidence>
<comment type="subcellular location">
    <subcellularLocation>
        <location evidence="1">Cell envelope</location>
    </subcellularLocation>
</comment>
<dbReference type="Proteomes" id="UP001597213">
    <property type="component" value="Unassembled WGS sequence"/>
</dbReference>
<sequence length="182" mass="19737">MLRSLFLYTALVIGANATLAAPIDWTAPRAGDMAKLEPVDPPVAASTTAFFDESGAEKTLADYKGKVVLLNFWATWCAPCREEMPSIQKLQAEMGGDDFEVVPIASGRNPLPAIRKFFGETGVTDLPILTDPRQKLSRDMGVLSLPVTILLDREGREIARLIGGAEWDTPEARAIIQQAIAP</sequence>
<accession>A0ABW4R1R4</accession>
<feature type="chain" id="PRO_5046793928" evidence="4">
    <location>
        <begin position="21"/>
        <end position="182"/>
    </location>
</feature>
<comment type="caution">
    <text evidence="6">The sequence shown here is derived from an EMBL/GenBank/DDBJ whole genome shotgun (WGS) entry which is preliminary data.</text>
</comment>
<feature type="domain" description="Thioredoxin" evidence="5">
    <location>
        <begin position="34"/>
        <end position="181"/>
    </location>
</feature>
<feature type="signal peptide" evidence="4">
    <location>
        <begin position="1"/>
        <end position="20"/>
    </location>
</feature>
<reference evidence="7" key="1">
    <citation type="journal article" date="2019" name="Int. J. Syst. Evol. Microbiol.">
        <title>The Global Catalogue of Microorganisms (GCM) 10K type strain sequencing project: providing services to taxonomists for standard genome sequencing and annotation.</title>
        <authorList>
            <consortium name="The Broad Institute Genomics Platform"/>
            <consortium name="The Broad Institute Genome Sequencing Center for Infectious Disease"/>
            <person name="Wu L."/>
            <person name="Ma J."/>
        </authorList>
    </citation>
    <scope>NUCLEOTIDE SEQUENCE [LARGE SCALE GENOMIC DNA]</scope>
    <source>
        <strain evidence="7">CCUG 56029</strain>
    </source>
</reference>
<proteinExistence type="predicted"/>
<evidence type="ECO:0000259" key="5">
    <source>
        <dbReference type="PROSITE" id="PS51352"/>
    </source>
</evidence>
<dbReference type="PROSITE" id="PS00194">
    <property type="entry name" value="THIOREDOXIN_1"/>
    <property type="match status" value="1"/>
</dbReference>
<dbReference type="InterPro" id="IPR050553">
    <property type="entry name" value="Thioredoxin_ResA/DsbE_sf"/>
</dbReference>
<evidence type="ECO:0000256" key="3">
    <source>
        <dbReference type="ARBA" id="ARBA00023284"/>
    </source>
</evidence>
<evidence type="ECO:0000313" key="7">
    <source>
        <dbReference type="Proteomes" id="UP001597213"/>
    </source>
</evidence>
<dbReference type="CDD" id="cd02966">
    <property type="entry name" value="TlpA_like_family"/>
    <property type="match status" value="1"/>
</dbReference>
<dbReference type="SUPFAM" id="SSF52833">
    <property type="entry name" value="Thioredoxin-like"/>
    <property type="match status" value="1"/>
</dbReference>
<evidence type="ECO:0000256" key="1">
    <source>
        <dbReference type="ARBA" id="ARBA00004196"/>
    </source>
</evidence>
<organism evidence="6 7">
    <name type="scientific">Paracoccus pacificus</name>
    <dbReference type="NCBI Taxonomy" id="1463598"/>
    <lineage>
        <taxon>Bacteria</taxon>
        <taxon>Pseudomonadati</taxon>
        <taxon>Pseudomonadota</taxon>
        <taxon>Alphaproteobacteria</taxon>
        <taxon>Rhodobacterales</taxon>
        <taxon>Paracoccaceae</taxon>
        <taxon>Paracoccus</taxon>
    </lineage>
</organism>
<keyword evidence="4" id="KW-0732">Signal</keyword>
<dbReference type="InterPro" id="IPR013740">
    <property type="entry name" value="Redoxin"/>
</dbReference>
<dbReference type="Gene3D" id="3.40.30.10">
    <property type="entry name" value="Glutaredoxin"/>
    <property type="match status" value="1"/>
</dbReference>
<dbReference type="InterPro" id="IPR013766">
    <property type="entry name" value="Thioredoxin_domain"/>
</dbReference>
<dbReference type="Pfam" id="PF08534">
    <property type="entry name" value="Redoxin"/>
    <property type="match status" value="1"/>
</dbReference>
<dbReference type="PROSITE" id="PS51352">
    <property type="entry name" value="THIOREDOXIN_2"/>
    <property type="match status" value="1"/>
</dbReference>
<dbReference type="PANTHER" id="PTHR42852:SF13">
    <property type="entry name" value="PROTEIN DIPZ"/>
    <property type="match status" value="1"/>
</dbReference>
<dbReference type="InterPro" id="IPR036249">
    <property type="entry name" value="Thioredoxin-like_sf"/>
</dbReference>
<gene>
    <name evidence="6" type="ORF">ACFSCT_00390</name>
</gene>
<keyword evidence="3" id="KW-0676">Redox-active center</keyword>
<name>A0ABW4R1R4_9RHOB</name>
<evidence type="ECO:0000313" key="6">
    <source>
        <dbReference type="EMBL" id="MFD1880171.1"/>
    </source>
</evidence>
<keyword evidence="2" id="KW-0201">Cytochrome c-type biogenesis</keyword>